<evidence type="ECO:0000256" key="5">
    <source>
        <dbReference type="ARBA" id="ARBA00023306"/>
    </source>
</evidence>
<dbReference type="OrthoDB" id="121932at2759"/>
<dbReference type="PANTHER" id="PTHR28605:SF1">
    <property type="entry name" value="CHROMOSOME TRANSMISSION FIDELITY FACTOR 8"/>
    <property type="match status" value="1"/>
</dbReference>
<dbReference type="GO" id="GO:0007064">
    <property type="term" value="P:mitotic sister chromatid cohesion"/>
    <property type="evidence" value="ECO:0007669"/>
    <property type="project" value="InterPro"/>
</dbReference>
<dbReference type="Proteomes" id="UP000187283">
    <property type="component" value="Unassembled WGS sequence"/>
</dbReference>
<keyword evidence="2" id="KW-0235">DNA replication</keyword>
<dbReference type="InterPro" id="IPR018607">
    <property type="entry name" value="Ctf8"/>
</dbReference>
<gene>
    <name evidence="7" type="ORF">AYI70_g12048</name>
</gene>
<evidence type="ECO:0000256" key="3">
    <source>
        <dbReference type="ARBA" id="ARBA00023125"/>
    </source>
</evidence>
<dbReference type="GO" id="GO:0006260">
    <property type="term" value="P:DNA replication"/>
    <property type="evidence" value="ECO:0007669"/>
    <property type="project" value="UniProtKB-KW"/>
</dbReference>
<comment type="caution">
    <text evidence="7">The sequence shown here is derived from an EMBL/GenBank/DDBJ whole genome shotgun (WGS) entry which is preliminary data.</text>
</comment>
<dbReference type="GO" id="GO:0031390">
    <property type="term" value="C:Ctf18 RFC-like complex"/>
    <property type="evidence" value="ECO:0007669"/>
    <property type="project" value="InterPro"/>
</dbReference>
<evidence type="ECO:0000256" key="4">
    <source>
        <dbReference type="ARBA" id="ARBA00023242"/>
    </source>
</evidence>
<reference evidence="7 8" key="1">
    <citation type="submission" date="2017-01" db="EMBL/GenBank/DDBJ databases">
        <authorList>
            <person name="Mah S.A."/>
            <person name="Swanson W.J."/>
            <person name="Moy G.W."/>
            <person name="Vacquier V.D."/>
        </authorList>
    </citation>
    <scope>NUCLEOTIDE SEQUENCE [LARGE SCALE GENOMIC DNA]</scope>
    <source>
        <strain evidence="7 8">GSMNP</strain>
    </source>
</reference>
<dbReference type="Pfam" id="PF09696">
    <property type="entry name" value="Ctf8"/>
    <property type="match status" value="1"/>
</dbReference>
<organism evidence="7 8">
    <name type="scientific">Smittium culicis</name>
    <dbReference type="NCBI Taxonomy" id="133412"/>
    <lineage>
        <taxon>Eukaryota</taxon>
        <taxon>Fungi</taxon>
        <taxon>Fungi incertae sedis</taxon>
        <taxon>Zoopagomycota</taxon>
        <taxon>Kickxellomycotina</taxon>
        <taxon>Harpellomycetes</taxon>
        <taxon>Harpellales</taxon>
        <taxon>Legeriomycetaceae</taxon>
        <taxon>Smittium</taxon>
    </lineage>
</organism>
<comment type="similarity">
    <text evidence="6">Belongs to the CTF8 family.</text>
</comment>
<dbReference type="EMBL" id="LSSN01006004">
    <property type="protein sequence ID" value="OMJ07644.1"/>
    <property type="molecule type" value="Genomic_DNA"/>
</dbReference>
<accession>A0A1R1WZ56</accession>
<keyword evidence="3" id="KW-0238">DNA-binding</keyword>
<sequence length="117" mass="13188">MSIVSFIYDKANISTENYCLFETQGVIQNDGNNVQNQSIGRFDLMHDGSAYLLIGTNRLAGKIVPLKKAIAVSQKVLSHDKDKSSTSPNNEYVDVDYNIKAIIKYKFLFNKRPDLIL</sequence>
<protein>
    <submittedName>
        <fullName evidence="7">Uncharacterized protein</fullName>
    </submittedName>
</protein>
<name>A0A1R1WZ56_9FUNG</name>
<evidence type="ECO:0000256" key="6">
    <source>
        <dbReference type="ARBA" id="ARBA00038447"/>
    </source>
</evidence>
<keyword evidence="8" id="KW-1185">Reference proteome</keyword>
<evidence type="ECO:0000256" key="2">
    <source>
        <dbReference type="ARBA" id="ARBA00022705"/>
    </source>
</evidence>
<dbReference type="STRING" id="133412.A0A1R1WZ56"/>
<dbReference type="PANTHER" id="PTHR28605">
    <property type="entry name" value="CTF8, CHROMOSOME TRANSMISSION FIDELITY FACTOR 8 HOMOLOG (S. CEREVISIAE)"/>
    <property type="match status" value="1"/>
</dbReference>
<evidence type="ECO:0000313" key="7">
    <source>
        <dbReference type="EMBL" id="OMJ07644.1"/>
    </source>
</evidence>
<evidence type="ECO:0000256" key="1">
    <source>
        <dbReference type="ARBA" id="ARBA00004123"/>
    </source>
</evidence>
<evidence type="ECO:0000313" key="8">
    <source>
        <dbReference type="Proteomes" id="UP000187283"/>
    </source>
</evidence>
<dbReference type="AlphaFoldDB" id="A0A1R1WZ56"/>
<keyword evidence="4" id="KW-0539">Nucleus</keyword>
<keyword evidence="5" id="KW-0131">Cell cycle</keyword>
<dbReference type="GO" id="GO:0003677">
    <property type="term" value="F:DNA binding"/>
    <property type="evidence" value="ECO:0007669"/>
    <property type="project" value="UniProtKB-KW"/>
</dbReference>
<proteinExistence type="inferred from homology"/>
<comment type="subcellular location">
    <subcellularLocation>
        <location evidence="1">Nucleus</location>
    </subcellularLocation>
</comment>